<evidence type="ECO:0000313" key="2">
    <source>
        <dbReference type="EMBL" id="PXW46374.1"/>
    </source>
</evidence>
<dbReference type="InterPro" id="IPR057902">
    <property type="entry name" value="N_peptide"/>
</dbReference>
<dbReference type="RefSeq" id="WP_110273432.1">
    <property type="nucleotide sequence ID" value="NZ_QJJG01000005.1"/>
</dbReference>
<gene>
    <name evidence="2" type="ORF">DET57_10544</name>
</gene>
<proteinExistence type="predicted"/>
<reference evidence="2 3" key="1">
    <citation type="submission" date="2018-05" db="EMBL/GenBank/DDBJ databases">
        <title>Freshwater and sediment microbial communities from various areas in North America, analyzing microbe dynamics in response to fracking.</title>
        <authorList>
            <person name="Lamendella R."/>
        </authorList>
    </citation>
    <scope>NUCLEOTIDE SEQUENCE [LARGE SCALE GENOMIC DNA]</scope>
    <source>
        <strain evidence="2 3">67</strain>
    </source>
</reference>
<feature type="region of interest" description="Disordered" evidence="1">
    <location>
        <begin position="1"/>
        <end position="31"/>
    </location>
</feature>
<dbReference type="EMBL" id="QJJG01000005">
    <property type="protein sequence ID" value="PXW46374.1"/>
    <property type="molecule type" value="Genomic_DNA"/>
</dbReference>
<name>A0A318FRR9_KLEOX</name>
<organism evidence="2 3">
    <name type="scientific">Klebsiella oxytoca</name>
    <dbReference type="NCBI Taxonomy" id="571"/>
    <lineage>
        <taxon>Bacteria</taxon>
        <taxon>Pseudomonadati</taxon>
        <taxon>Pseudomonadota</taxon>
        <taxon>Gammaproteobacteria</taxon>
        <taxon>Enterobacterales</taxon>
        <taxon>Enterobacteriaceae</taxon>
        <taxon>Klebsiella/Raoultella group</taxon>
        <taxon>Klebsiella</taxon>
    </lineage>
</organism>
<sequence>MSRRTAFKGSAAGRRRERRSHLQNPETLTADVLHRPTPGRAQIQAKGVHHTPDSIDNAVPIKFIAQDVIWQREEYKRQIERAVIIYQQEFGHKYIESADYLCHRAIYALGLQKRKKITAR</sequence>
<dbReference type="AlphaFoldDB" id="A0A318FRR9"/>
<evidence type="ECO:0000313" key="3">
    <source>
        <dbReference type="Proteomes" id="UP000247485"/>
    </source>
</evidence>
<comment type="caution">
    <text evidence="2">The sequence shown here is derived from an EMBL/GenBank/DDBJ whole genome shotgun (WGS) entry which is preliminary data.</text>
</comment>
<evidence type="ECO:0000256" key="1">
    <source>
        <dbReference type="SAM" id="MobiDB-lite"/>
    </source>
</evidence>
<dbReference type="Pfam" id="PF25694">
    <property type="entry name" value="N_peptide"/>
    <property type="match status" value="1"/>
</dbReference>
<accession>A0A318FRR9</accession>
<protein>
    <recommendedName>
        <fullName evidence="4">Antitermination protein</fullName>
    </recommendedName>
</protein>
<evidence type="ECO:0008006" key="4">
    <source>
        <dbReference type="Google" id="ProtNLM"/>
    </source>
</evidence>
<dbReference type="Proteomes" id="UP000247485">
    <property type="component" value="Unassembled WGS sequence"/>
</dbReference>